<keyword evidence="4 7" id="KW-1133">Transmembrane helix</keyword>
<dbReference type="KEGG" id="plon:Pla110_02330"/>
<evidence type="ECO:0000256" key="6">
    <source>
        <dbReference type="SAM" id="MobiDB-lite"/>
    </source>
</evidence>
<feature type="region of interest" description="Disordered" evidence="6">
    <location>
        <begin position="63"/>
        <end position="87"/>
    </location>
</feature>
<organism evidence="10 11">
    <name type="scientific">Polystyrenella longa</name>
    <dbReference type="NCBI Taxonomy" id="2528007"/>
    <lineage>
        <taxon>Bacteria</taxon>
        <taxon>Pseudomonadati</taxon>
        <taxon>Planctomycetota</taxon>
        <taxon>Planctomycetia</taxon>
        <taxon>Planctomycetales</taxon>
        <taxon>Planctomycetaceae</taxon>
        <taxon>Polystyrenella</taxon>
    </lineage>
</organism>
<feature type="domain" description="GYF" evidence="9">
    <location>
        <begin position="6"/>
        <end position="52"/>
    </location>
</feature>
<feature type="domain" description="RDD" evidence="8">
    <location>
        <begin position="97"/>
        <end position="258"/>
    </location>
</feature>
<dbReference type="RefSeq" id="WP_144992353.1">
    <property type="nucleotide sequence ID" value="NZ_CP036281.1"/>
</dbReference>
<dbReference type="AlphaFoldDB" id="A0A518CH24"/>
<dbReference type="Pfam" id="PF14237">
    <property type="entry name" value="GYF_2"/>
    <property type="match status" value="1"/>
</dbReference>
<evidence type="ECO:0000256" key="5">
    <source>
        <dbReference type="ARBA" id="ARBA00023136"/>
    </source>
</evidence>
<keyword evidence="5 7" id="KW-0472">Membrane</keyword>
<accession>A0A518CH24</accession>
<name>A0A518CH24_9PLAN</name>
<dbReference type="InterPro" id="IPR051791">
    <property type="entry name" value="Pra-immunoreactive"/>
</dbReference>
<comment type="subcellular location">
    <subcellularLocation>
        <location evidence="1">Cell membrane</location>
        <topology evidence="1">Multi-pass membrane protein</topology>
    </subcellularLocation>
</comment>
<gene>
    <name evidence="10" type="ORF">Pla110_02330</name>
</gene>
<dbReference type="EMBL" id="CP036281">
    <property type="protein sequence ID" value="QDU78529.1"/>
    <property type="molecule type" value="Genomic_DNA"/>
</dbReference>
<dbReference type="OrthoDB" id="9793824at2"/>
<dbReference type="Pfam" id="PF06271">
    <property type="entry name" value="RDD"/>
    <property type="match status" value="1"/>
</dbReference>
<feature type="transmembrane region" description="Helical" evidence="7">
    <location>
        <begin position="227"/>
        <end position="246"/>
    </location>
</feature>
<dbReference type="PANTHER" id="PTHR36115">
    <property type="entry name" value="PROLINE-RICH ANTIGEN HOMOLOG-RELATED"/>
    <property type="match status" value="1"/>
</dbReference>
<evidence type="ECO:0000256" key="3">
    <source>
        <dbReference type="ARBA" id="ARBA00022692"/>
    </source>
</evidence>
<feature type="compositionally biased region" description="Low complexity" evidence="6">
    <location>
        <begin position="63"/>
        <end position="73"/>
    </location>
</feature>
<evidence type="ECO:0000256" key="1">
    <source>
        <dbReference type="ARBA" id="ARBA00004651"/>
    </source>
</evidence>
<evidence type="ECO:0000256" key="2">
    <source>
        <dbReference type="ARBA" id="ARBA00022475"/>
    </source>
</evidence>
<sequence length="264" mass="29169">MAKVLWYYQQSGEEGGPVSSADLRRMAARGELAPQDKVRRENMQDWVEAQRLQGVEFQTATPPTVAPAVAPAKSKSKPVRKQESESDKHAFHDIGEVAGILRRWGAAVIDSAIFLVLAFAGSFLGMIVCSSLLSSDVFDKLAAVEPDVEDPLAATEQMMTLIQDNMNELIAPLAVIFGCMILLPFLYELIFESSPLKGTLGKIIFRTEISRTDGDPPGFLRILARTFLKFILVYTLFIGAVTILFTRKRQAMHDMICGTVVVMK</sequence>
<reference evidence="10 11" key="1">
    <citation type="submission" date="2019-02" db="EMBL/GenBank/DDBJ databases">
        <title>Deep-cultivation of Planctomycetes and their phenomic and genomic characterization uncovers novel biology.</title>
        <authorList>
            <person name="Wiegand S."/>
            <person name="Jogler M."/>
            <person name="Boedeker C."/>
            <person name="Pinto D."/>
            <person name="Vollmers J."/>
            <person name="Rivas-Marin E."/>
            <person name="Kohn T."/>
            <person name="Peeters S.H."/>
            <person name="Heuer A."/>
            <person name="Rast P."/>
            <person name="Oberbeckmann S."/>
            <person name="Bunk B."/>
            <person name="Jeske O."/>
            <person name="Meyerdierks A."/>
            <person name="Storesund J.E."/>
            <person name="Kallscheuer N."/>
            <person name="Luecker S."/>
            <person name="Lage O.M."/>
            <person name="Pohl T."/>
            <person name="Merkel B.J."/>
            <person name="Hornburger P."/>
            <person name="Mueller R.-W."/>
            <person name="Bruemmer F."/>
            <person name="Labrenz M."/>
            <person name="Spormann A.M."/>
            <person name="Op den Camp H."/>
            <person name="Overmann J."/>
            <person name="Amann R."/>
            <person name="Jetten M.S.M."/>
            <person name="Mascher T."/>
            <person name="Medema M.H."/>
            <person name="Devos D.P."/>
            <person name="Kaster A.-K."/>
            <person name="Ovreas L."/>
            <person name="Rohde M."/>
            <person name="Galperin M.Y."/>
            <person name="Jogler C."/>
        </authorList>
    </citation>
    <scope>NUCLEOTIDE SEQUENCE [LARGE SCALE GENOMIC DNA]</scope>
    <source>
        <strain evidence="10 11">Pla110</strain>
    </source>
</reference>
<dbReference type="InterPro" id="IPR025640">
    <property type="entry name" value="GYF_2"/>
</dbReference>
<evidence type="ECO:0000256" key="7">
    <source>
        <dbReference type="SAM" id="Phobius"/>
    </source>
</evidence>
<dbReference type="Proteomes" id="UP000317178">
    <property type="component" value="Chromosome"/>
</dbReference>
<evidence type="ECO:0000313" key="10">
    <source>
        <dbReference type="EMBL" id="QDU78529.1"/>
    </source>
</evidence>
<keyword evidence="11" id="KW-1185">Reference proteome</keyword>
<proteinExistence type="predicted"/>
<dbReference type="GO" id="GO:0005886">
    <property type="term" value="C:plasma membrane"/>
    <property type="evidence" value="ECO:0007669"/>
    <property type="project" value="UniProtKB-SubCell"/>
</dbReference>
<evidence type="ECO:0000256" key="4">
    <source>
        <dbReference type="ARBA" id="ARBA00022989"/>
    </source>
</evidence>
<dbReference type="PANTHER" id="PTHR36115:SF4">
    <property type="entry name" value="MEMBRANE PROTEIN"/>
    <property type="match status" value="1"/>
</dbReference>
<evidence type="ECO:0000259" key="8">
    <source>
        <dbReference type="Pfam" id="PF06271"/>
    </source>
</evidence>
<protein>
    <submittedName>
        <fullName evidence="10">RDD family protein</fullName>
    </submittedName>
</protein>
<keyword evidence="3 7" id="KW-0812">Transmembrane</keyword>
<feature type="transmembrane region" description="Helical" evidence="7">
    <location>
        <begin position="112"/>
        <end position="133"/>
    </location>
</feature>
<keyword evidence="2" id="KW-1003">Cell membrane</keyword>
<feature type="transmembrane region" description="Helical" evidence="7">
    <location>
        <begin position="169"/>
        <end position="187"/>
    </location>
</feature>
<dbReference type="InterPro" id="IPR010432">
    <property type="entry name" value="RDD"/>
</dbReference>
<evidence type="ECO:0000259" key="9">
    <source>
        <dbReference type="Pfam" id="PF14237"/>
    </source>
</evidence>
<evidence type="ECO:0000313" key="11">
    <source>
        <dbReference type="Proteomes" id="UP000317178"/>
    </source>
</evidence>